<sequence length="277" mass="31423">MAISETVLEMHYHQPLMKLIRETYGVGPTGKFSFFKYSPQKEVFLGFDQAYAMTEISDEDFFEQMKSSAMENGYKLKRTFVAYFLQFKVVNELQKNQKKNPPQIRSKPYYRASLDTTKNDNTGFSQHELLYNLSKNHGAMVYYACPMLFDKAALYEVEVSLEPLRLVDFSSCPSEFSDNSKHYIYFDQRQSDPIWCSEPVVGRAIKADEFATLLVSRLRQSSTDEAIGQVAKLLAQIKSSSGNLPEQISGNESAANGLVQFADALTVIRLDEVIGEA</sequence>
<evidence type="ECO:0000313" key="2">
    <source>
        <dbReference type="Proteomes" id="UP000682982"/>
    </source>
</evidence>
<dbReference type="RefSeq" id="WP_212679420.1">
    <property type="nucleotide sequence ID" value="NZ_JAGSPK010000004.1"/>
</dbReference>
<accession>A0ABS5H4Y3</accession>
<gene>
    <name evidence="1" type="ORF">KDM87_12680</name>
</gene>
<proteinExistence type="predicted"/>
<keyword evidence="2" id="KW-1185">Reference proteome</keyword>
<evidence type="ECO:0000313" key="1">
    <source>
        <dbReference type="EMBL" id="MBR7793454.1"/>
    </source>
</evidence>
<organism evidence="1 2">
    <name type="scientific">Undibacterium rivi</name>
    <dbReference type="NCBI Taxonomy" id="2828729"/>
    <lineage>
        <taxon>Bacteria</taxon>
        <taxon>Pseudomonadati</taxon>
        <taxon>Pseudomonadota</taxon>
        <taxon>Betaproteobacteria</taxon>
        <taxon>Burkholderiales</taxon>
        <taxon>Oxalobacteraceae</taxon>
        <taxon>Undibacterium</taxon>
    </lineage>
</organism>
<name>A0ABS5H4Y3_9BURK</name>
<dbReference type="Proteomes" id="UP000682982">
    <property type="component" value="Unassembled WGS sequence"/>
</dbReference>
<protein>
    <submittedName>
        <fullName evidence="1">Uncharacterized protein</fullName>
    </submittedName>
</protein>
<comment type="caution">
    <text evidence="1">The sequence shown here is derived from an EMBL/GenBank/DDBJ whole genome shotgun (WGS) entry which is preliminary data.</text>
</comment>
<dbReference type="EMBL" id="JAGSPK010000004">
    <property type="protein sequence ID" value="MBR7793454.1"/>
    <property type="molecule type" value="Genomic_DNA"/>
</dbReference>
<reference evidence="1 2" key="1">
    <citation type="submission" date="2021-04" db="EMBL/GenBank/DDBJ databases">
        <title>novel species isolated from subtropical streams in China.</title>
        <authorList>
            <person name="Lu H."/>
        </authorList>
    </citation>
    <scope>NUCLEOTIDE SEQUENCE [LARGE SCALE GENOMIC DNA]</scope>
    <source>
        <strain evidence="1 2">FT147W</strain>
    </source>
</reference>